<evidence type="ECO:0000256" key="2">
    <source>
        <dbReference type="ARBA" id="ARBA00003753"/>
    </source>
</evidence>
<evidence type="ECO:0000256" key="5">
    <source>
        <dbReference type="ARBA" id="ARBA00023268"/>
    </source>
</evidence>
<dbReference type="Proteomes" id="UP000218113">
    <property type="component" value="Unassembled WGS sequence"/>
</dbReference>
<dbReference type="InterPro" id="IPR014729">
    <property type="entry name" value="Rossmann-like_a/b/a_fold"/>
</dbReference>
<evidence type="ECO:0000256" key="1">
    <source>
        <dbReference type="ARBA" id="ARBA00002319"/>
    </source>
</evidence>
<dbReference type="CDD" id="cd01172">
    <property type="entry name" value="RfaE_like"/>
    <property type="match status" value="1"/>
</dbReference>
<evidence type="ECO:0000259" key="7">
    <source>
        <dbReference type="Pfam" id="PF00294"/>
    </source>
</evidence>
<evidence type="ECO:0000256" key="4">
    <source>
        <dbReference type="ARBA" id="ARBA00022777"/>
    </source>
</evidence>
<evidence type="ECO:0000313" key="10">
    <source>
        <dbReference type="Proteomes" id="UP000218113"/>
    </source>
</evidence>
<dbReference type="PANTHER" id="PTHR46969:SF1">
    <property type="entry name" value="BIFUNCTIONAL PROTEIN HLDE"/>
    <property type="match status" value="1"/>
</dbReference>
<dbReference type="SUPFAM" id="SSF52374">
    <property type="entry name" value="Nucleotidylyl transferase"/>
    <property type="match status" value="1"/>
</dbReference>
<evidence type="ECO:0000256" key="3">
    <source>
        <dbReference type="ARBA" id="ARBA00022679"/>
    </source>
</evidence>
<keyword evidence="4" id="KW-0418">Kinase</keyword>
<reference evidence="10" key="1">
    <citation type="submission" date="2017-08" db="EMBL/GenBank/DDBJ databases">
        <title>A dynamic microbial community with high functional redundancy inhabits the cold, oxic subseafloor aquifer.</title>
        <authorList>
            <person name="Tully B.J."/>
            <person name="Wheat C.G."/>
            <person name="Glazer B.T."/>
            <person name="Huber J.A."/>
        </authorList>
    </citation>
    <scope>NUCLEOTIDE SEQUENCE [LARGE SCALE GENOMIC DNA]</scope>
</reference>
<sequence length="472" mass="52703">MLPKVRNQLIQSIHDFSRQRIVVIGDLILDQYTWGRVDRISPEAPIPIVRVEKEEFRLGGAASAVANVHALDCDVFPVGLIGQDMAGRQLQEIFHEKNIPTEGLVVVEGFQTIVKKRVLTKQQQLIRVDYESPVLHSDEYDELLIQKIKLILGKVDAVILSDYAKGVLSQRVIRETIQEASQRKIPVICDPGKGKDISWYRGVTTIKPNRLETEQATGIPLKDPSSILRAAAKLQEKCQSHFLSISLDKDGILLYRNEKDYQFIATEVLEVFDVTGAGDIVISILGVLLAQGVAEDLTLHMANVAAELEISHMGVVPIPWSDILEHLEKDGLSQKITSIDYLRGELQTLGDAPLLFTNGYFDQLSAGHLRFLVEISNIPGRLIVAINSDQSILREKGSLPLLNQKDRARLLASLENVYRVLIFDEVDASYLIRTLTPDVVIKGAAFQGQQIPEQEAIQAIGAEIKYIKHFSW</sequence>
<organism evidence="9 10">
    <name type="scientific">SAR324 cluster bacterium</name>
    <dbReference type="NCBI Taxonomy" id="2024889"/>
    <lineage>
        <taxon>Bacteria</taxon>
        <taxon>Deltaproteobacteria</taxon>
        <taxon>SAR324 cluster</taxon>
    </lineage>
</organism>
<keyword evidence="6" id="KW-0119">Carbohydrate metabolism</keyword>
<dbReference type="Gene3D" id="3.40.1190.20">
    <property type="match status" value="1"/>
</dbReference>
<protein>
    <recommendedName>
        <fullName evidence="11">Bifunctional heptose 7-phosphate kinase/heptose 1-phosphate adenyltransferase</fullName>
    </recommendedName>
</protein>
<evidence type="ECO:0008006" key="11">
    <source>
        <dbReference type="Google" id="ProtNLM"/>
    </source>
</evidence>
<dbReference type="Pfam" id="PF01467">
    <property type="entry name" value="CTP_transf_like"/>
    <property type="match status" value="1"/>
</dbReference>
<dbReference type="InterPro" id="IPR029056">
    <property type="entry name" value="Ribokinase-like"/>
</dbReference>
<comment type="function">
    <text evidence="2">Catalyzes the ADP transfer from ATP to D-glycero-beta-D-manno-heptose 1-phosphate, yielding ADP-D-glycero-beta-D-manno-heptose.</text>
</comment>
<dbReference type="InterPro" id="IPR011913">
    <property type="entry name" value="RfaE_dom_I"/>
</dbReference>
<dbReference type="GO" id="GO:0005829">
    <property type="term" value="C:cytosol"/>
    <property type="evidence" value="ECO:0007669"/>
    <property type="project" value="TreeGrafter"/>
</dbReference>
<evidence type="ECO:0000313" key="9">
    <source>
        <dbReference type="EMBL" id="PCI27651.1"/>
    </source>
</evidence>
<name>A0A2A4T2U3_9DELT</name>
<keyword evidence="3" id="KW-0808">Transferase</keyword>
<dbReference type="GO" id="GO:0016773">
    <property type="term" value="F:phosphotransferase activity, alcohol group as acceptor"/>
    <property type="evidence" value="ECO:0007669"/>
    <property type="project" value="InterPro"/>
</dbReference>
<dbReference type="Gene3D" id="3.40.50.620">
    <property type="entry name" value="HUPs"/>
    <property type="match status" value="1"/>
</dbReference>
<dbReference type="InterPro" id="IPR004821">
    <property type="entry name" value="Cyt_trans-like"/>
</dbReference>
<dbReference type="Pfam" id="PF00294">
    <property type="entry name" value="PfkB"/>
    <property type="match status" value="1"/>
</dbReference>
<gene>
    <name evidence="9" type="ORF">COB67_08075</name>
</gene>
<comment type="caution">
    <text evidence="9">The sequence shown here is derived from an EMBL/GenBank/DDBJ whole genome shotgun (WGS) entry which is preliminary data.</text>
</comment>
<dbReference type="SUPFAM" id="SSF53613">
    <property type="entry name" value="Ribokinase-like"/>
    <property type="match status" value="1"/>
</dbReference>
<accession>A0A2A4T2U3</accession>
<feature type="domain" description="Cytidyltransferase-like" evidence="8">
    <location>
        <begin position="357"/>
        <end position="445"/>
    </location>
</feature>
<dbReference type="PANTHER" id="PTHR46969">
    <property type="entry name" value="BIFUNCTIONAL PROTEIN HLDE"/>
    <property type="match status" value="1"/>
</dbReference>
<evidence type="ECO:0000256" key="6">
    <source>
        <dbReference type="ARBA" id="ARBA00023277"/>
    </source>
</evidence>
<dbReference type="GO" id="GO:0033785">
    <property type="term" value="F:heptose 7-phosphate kinase activity"/>
    <property type="evidence" value="ECO:0007669"/>
    <property type="project" value="TreeGrafter"/>
</dbReference>
<proteinExistence type="predicted"/>
<feature type="domain" description="Carbohydrate kinase PfkB" evidence="7">
    <location>
        <begin position="19"/>
        <end position="316"/>
    </location>
</feature>
<dbReference type="NCBIfam" id="TIGR00125">
    <property type="entry name" value="cyt_tran_rel"/>
    <property type="match status" value="1"/>
</dbReference>
<evidence type="ECO:0000259" key="8">
    <source>
        <dbReference type="Pfam" id="PF01467"/>
    </source>
</evidence>
<dbReference type="AlphaFoldDB" id="A0A2A4T2U3"/>
<keyword evidence="5" id="KW-0511">Multifunctional enzyme</keyword>
<dbReference type="GO" id="GO:0033786">
    <property type="term" value="F:heptose-1-phosphate adenylyltransferase activity"/>
    <property type="evidence" value="ECO:0007669"/>
    <property type="project" value="TreeGrafter"/>
</dbReference>
<comment type="function">
    <text evidence="1">Catalyzes the phosphorylation of D-glycero-D-manno-heptose 7-phosphate at the C-1 position to selectively form D-glycero-beta-D-manno-heptose-1,7-bisphosphate.</text>
</comment>
<dbReference type="InterPro" id="IPR011611">
    <property type="entry name" value="PfkB_dom"/>
</dbReference>
<dbReference type="EMBL" id="NVSR01000053">
    <property type="protein sequence ID" value="PCI27651.1"/>
    <property type="molecule type" value="Genomic_DNA"/>
</dbReference>